<feature type="transmembrane region" description="Helical" evidence="10">
    <location>
        <begin position="83"/>
        <end position="103"/>
    </location>
</feature>
<dbReference type="AlphaFoldDB" id="A0A1E8FG38"/>
<evidence type="ECO:0000256" key="10">
    <source>
        <dbReference type="RuleBase" id="RU363032"/>
    </source>
</evidence>
<comment type="caution">
    <text evidence="13">The sequence shown here is derived from an EMBL/GenBank/DDBJ whole genome shotgun (WGS) entry which is preliminary data.</text>
</comment>
<dbReference type="PROSITE" id="PS50928">
    <property type="entry name" value="ABC_TM1"/>
    <property type="match status" value="1"/>
</dbReference>
<evidence type="ECO:0000256" key="4">
    <source>
        <dbReference type="ARBA" id="ARBA00022448"/>
    </source>
</evidence>
<evidence type="ECO:0000256" key="8">
    <source>
        <dbReference type="ARBA" id="ARBA00022989"/>
    </source>
</evidence>
<name>A0A1E8FG38_9ALTE</name>
<keyword evidence="7 10" id="KW-0812">Transmembrane</keyword>
<keyword evidence="8 10" id="KW-1133">Transmembrane helix</keyword>
<evidence type="ECO:0000256" key="3">
    <source>
        <dbReference type="ARBA" id="ARBA00007069"/>
    </source>
</evidence>
<keyword evidence="11" id="KW-0997">Cell inner membrane</keyword>
<reference evidence="13 14" key="1">
    <citation type="submission" date="2016-09" db="EMBL/GenBank/DDBJ databases">
        <title>Alteromonas lipolytica, a new species isolated from sea water.</title>
        <authorList>
            <person name="Wu Y.-H."/>
            <person name="Cheng H."/>
            <person name="Xu X.-W."/>
        </authorList>
    </citation>
    <scope>NUCLEOTIDE SEQUENCE [LARGE SCALE GENOMIC DNA]</scope>
    <source>
        <strain evidence="13 14">JW12</strain>
    </source>
</reference>
<dbReference type="OrthoDB" id="9795403at2"/>
<evidence type="ECO:0000256" key="11">
    <source>
        <dbReference type="RuleBase" id="RU365097"/>
    </source>
</evidence>
<dbReference type="PANTHER" id="PTHR30183:SF8">
    <property type="entry name" value="MOLYBDENUM TRANSPORT SYSTEM PERMEASE"/>
    <property type="match status" value="1"/>
</dbReference>
<dbReference type="GO" id="GO:0005886">
    <property type="term" value="C:plasma membrane"/>
    <property type="evidence" value="ECO:0007669"/>
    <property type="project" value="UniProtKB-SubCell"/>
</dbReference>
<dbReference type="STRING" id="1856405.BFC17_15085"/>
<keyword evidence="6 11" id="KW-0500">Molybdenum</keyword>
<dbReference type="NCBIfam" id="TIGR02141">
    <property type="entry name" value="modB_ABC"/>
    <property type="match status" value="1"/>
</dbReference>
<keyword evidence="5" id="KW-1003">Cell membrane</keyword>
<keyword evidence="4 10" id="KW-0813">Transport</keyword>
<dbReference type="EMBL" id="MJIC01000010">
    <property type="protein sequence ID" value="OFI34891.1"/>
    <property type="molecule type" value="Genomic_DNA"/>
</dbReference>
<dbReference type="CDD" id="cd06261">
    <property type="entry name" value="TM_PBP2"/>
    <property type="match status" value="1"/>
</dbReference>
<dbReference type="Proteomes" id="UP000176037">
    <property type="component" value="Unassembled WGS sequence"/>
</dbReference>
<evidence type="ECO:0000313" key="14">
    <source>
        <dbReference type="Proteomes" id="UP000176037"/>
    </source>
</evidence>
<accession>A0A1E8FG38</accession>
<dbReference type="PANTHER" id="PTHR30183">
    <property type="entry name" value="MOLYBDENUM TRANSPORT SYSTEM PERMEASE PROTEIN MODB"/>
    <property type="match status" value="1"/>
</dbReference>
<comment type="function">
    <text evidence="1 11">Part of the binding-protein-dependent transport system for molybdenum; probably responsible for the translocation of the substrate across the membrane.</text>
</comment>
<feature type="domain" description="ABC transmembrane type-1" evidence="12">
    <location>
        <begin position="6"/>
        <end position="210"/>
    </location>
</feature>
<keyword evidence="9 10" id="KW-0472">Membrane</keyword>
<evidence type="ECO:0000313" key="13">
    <source>
        <dbReference type="EMBL" id="OFI34891.1"/>
    </source>
</evidence>
<proteinExistence type="inferred from homology"/>
<dbReference type="Gene3D" id="1.10.3720.10">
    <property type="entry name" value="MetI-like"/>
    <property type="match status" value="1"/>
</dbReference>
<protein>
    <recommendedName>
        <fullName evidence="11">Molybdenum transport system permease</fullName>
    </recommendedName>
</protein>
<dbReference type="SUPFAM" id="SSF161098">
    <property type="entry name" value="MetI-like"/>
    <property type="match status" value="1"/>
</dbReference>
<evidence type="ECO:0000256" key="2">
    <source>
        <dbReference type="ARBA" id="ARBA00004651"/>
    </source>
</evidence>
<dbReference type="InterPro" id="IPR011867">
    <property type="entry name" value="ModB_ABC"/>
</dbReference>
<dbReference type="InterPro" id="IPR035906">
    <property type="entry name" value="MetI-like_sf"/>
</dbReference>
<evidence type="ECO:0000256" key="5">
    <source>
        <dbReference type="ARBA" id="ARBA00022475"/>
    </source>
</evidence>
<organism evidence="13 14">
    <name type="scientific">Alteromonas lipolytica</name>
    <dbReference type="NCBI Taxonomy" id="1856405"/>
    <lineage>
        <taxon>Bacteria</taxon>
        <taxon>Pseudomonadati</taxon>
        <taxon>Pseudomonadota</taxon>
        <taxon>Gammaproteobacteria</taxon>
        <taxon>Alteromonadales</taxon>
        <taxon>Alteromonadaceae</taxon>
        <taxon>Alteromonas/Salinimonas group</taxon>
        <taxon>Alteromonas</taxon>
    </lineage>
</organism>
<evidence type="ECO:0000259" key="12">
    <source>
        <dbReference type="PROSITE" id="PS50928"/>
    </source>
</evidence>
<dbReference type="RefSeq" id="WP_070175809.1">
    <property type="nucleotide sequence ID" value="NZ_BMJR01000001.1"/>
</dbReference>
<dbReference type="GO" id="GO:0015098">
    <property type="term" value="F:molybdate ion transmembrane transporter activity"/>
    <property type="evidence" value="ECO:0007669"/>
    <property type="project" value="UniProtKB-UniRule"/>
</dbReference>
<dbReference type="InterPro" id="IPR000515">
    <property type="entry name" value="MetI-like"/>
</dbReference>
<sequence length="224" mass="24558">MDLAAIWLTLKLAGISTLLLMLLATPLSWALSRWNSRFKAVVQAIVALPLVLPPTVLGFYLLLAFAPDSPIGAAWLAVTGERLAFTFEALVLGSVIYSFPFAVQPLYAGFAQLHPDYLHTARMLNLPWYVRLRCVVLPALKPSLLIAAGLSFAHTIGEFGVVLMIGGNIPGETRVVSIALFDQVESLNYAGAHKLAAILLVFSLVLLMALYWLQGKRRLKWNVM</sequence>
<comment type="similarity">
    <text evidence="3 11">Belongs to the binding-protein-dependent transport system permease family. CysTW subfamily.</text>
</comment>
<evidence type="ECO:0000256" key="9">
    <source>
        <dbReference type="ARBA" id="ARBA00023136"/>
    </source>
</evidence>
<evidence type="ECO:0000256" key="6">
    <source>
        <dbReference type="ARBA" id="ARBA00022505"/>
    </source>
</evidence>
<keyword evidence="14" id="KW-1185">Reference proteome</keyword>
<evidence type="ECO:0000256" key="1">
    <source>
        <dbReference type="ARBA" id="ARBA00002949"/>
    </source>
</evidence>
<feature type="transmembrane region" description="Helical" evidence="10">
    <location>
        <begin position="195"/>
        <end position="213"/>
    </location>
</feature>
<comment type="subcellular location">
    <subcellularLocation>
        <location evidence="11">Cell inner membrane</location>
        <topology evidence="11">Multi-pass membrane protein</topology>
    </subcellularLocation>
    <subcellularLocation>
        <location evidence="2 10">Cell membrane</location>
        <topology evidence="2 10">Multi-pass membrane protein</topology>
    </subcellularLocation>
</comment>
<feature type="transmembrane region" description="Helical" evidence="10">
    <location>
        <begin position="6"/>
        <end position="29"/>
    </location>
</feature>
<gene>
    <name evidence="13" type="ORF">BFC17_15085</name>
</gene>
<dbReference type="Pfam" id="PF00528">
    <property type="entry name" value="BPD_transp_1"/>
    <property type="match status" value="1"/>
</dbReference>
<evidence type="ECO:0000256" key="7">
    <source>
        <dbReference type="ARBA" id="ARBA00022692"/>
    </source>
</evidence>
<feature type="transmembrane region" description="Helical" evidence="10">
    <location>
        <begin position="143"/>
        <end position="165"/>
    </location>
</feature>
<feature type="transmembrane region" description="Helical" evidence="10">
    <location>
        <begin position="41"/>
        <end position="63"/>
    </location>
</feature>